<keyword evidence="2" id="KW-1185">Reference proteome</keyword>
<dbReference type="RefSeq" id="WP_380072151.1">
    <property type="nucleotide sequence ID" value="NZ_JBHRTO010000001.1"/>
</dbReference>
<dbReference type="Proteomes" id="UP001595547">
    <property type="component" value="Unassembled WGS sequence"/>
</dbReference>
<reference evidence="2" key="1">
    <citation type="journal article" date="2019" name="Int. J. Syst. Evol. Microbiol.">
        <title>The Global Catalogue of Microorganisms (GCM) 10K type strain sequencing project: providing services to taxonomists for standard genome sequencing and annotation.</title>
        <authorList>
            <consortium name="The Broad Institute Genomics Platform"/>
            <consortium name="The Broad Institute Genome Sequencing Center for Infectious Disease"/>
            <person name="Wu L."/>
            <person name="Ma J."/>
        </authorList>
    </citation>
    <scope>NUCLEOTIDE SEQUENCE [LARGE SCALE GENOMIC DNA]</scope>
    <source>
        <strain evidence="2">KCTC 52039</strain>
    </source>
</reference>
<gene>
    <name evidence="1" type="ORF">ACFOGH_05970</name>
</gene>
<proteinExistence type="predicted"/>
<sequence length="164" mass="17332">MRNLILSNALIALPVLAFVLIEMNLFTPAAATTEASVAGPGDLSAYAAIASDVQAIAAKGDLVAAEKRATDPEAQWDQNAAALQSKDGGAWGVIDRAYDTLFHAVRAGSPDAVAVETITGLSSFRPYRLLPPMLWSRLIKLPGAESGQLVERHDPTINVRDALP</sequence>
<organism evidence="1 2">
    <name type="scientific">Cypionkella sinensis</name>
    <dbReference type="NCBI Taxonomy" id="1756043"/>
    <lineage>
        <taxon>Bacteria</taxon>
        <taxon>Pseudomonadati</taxon>
        <taxon>Pseudomonadota</taxon>
        <taxon>Alphaproteobacteria</taxon>
        <taxon>Rhodobacterales</taxon>
        <taxon>Paracoccaceae</taxon>
        <taxon>Cypionkella</taxon>
    </lineage>
</organism>
<evidence type="ECO:0000313" key="1">
    <source>
        <dbReference type="EMBL" id="MFC3180526.1"/>
    </source>
</evidence>
<protein>
    <submittedName>
        <fullName evidence="1">Uncharacterized protein</fullName>
    </submittedName>
</protein>
<comment type="caution">
    <text evidence="1">The sequence shown here is derived from an EMBL/GenBank/DDBJ whole genome shotgun (WGS) entry which is preliminary data.</text>
</comment>
<accession>A0ABV7IVL8</accession>
<evidence type="ECO:0000313" key="2">
    <source>
        <dbReference type="Proteomes" id="UP001595547"/>
    </source>
</evidence>
<dbReference type="EMBL" id="JBHRTO010000001">
    <property type="protein sequence ID" value="MFC3180526.1"/>
    <property type="molecule type" value="Genomic_DNA"/>
</dbReference>
<name>A0ABV7IVL8_9RHOB</name>